<gene>
    <name evidence="1" type="ORF">B277_03585</name>
</gene>
<proteinExistence type="predicted"/>
<accession>K1E092</accession>
<name>K1E092_9MICO</name>
<evidence type="ECO:0000313" key="2">
    <source>
        <dbReference type="Proteomes" id="UP000004474"/>
    </source>
</evidence>
<dbReference type="PATRIC" id="fig|1210046.3.peg.692"/>
<organism evidence="1 2">
    <name type="scientific">Janibacter hoylei PVAS-1</name>
    <dbReference type="NCBI Taxonomy" id="1210046"/>
    <lineage>
        <taxon>Bacteria</taxon>
        <taxon>Bacillati</taxon>
        <taxon>Actinomycetota</taxon>
        <taxon>Actinomycetes</taxon>
        <taxon>Micrococcales</taxon>
        <taxon>Intrasporangiaceae</taxon>
        <taxon>Janibacter</taxon>
    </lineage>
</organism>
<dbReference type="AlphaFoldDB" id="K1E092"/>
<sequence>MSTTMASDVLDPLAEGELDVLPDSLDTAVDVGSEPPAVLVSSAHAVSATATVMAAALAAAPR</sequence>
<dbReference type="EMBL" id="ALWX01000014">
    <property type="protein sequence ID" value="EKA62099.1"/>
    <property type="molecule type" value="Genomic_DNA"/>
</dbReference>
<dbReference type="Proteomes" id="UP000004474">
    <property type="component" value="Unassembled WGS sequence"/>
</dbReference>
<evidence type="ECO:0000313" key="1">
    <source>
        <dbReference type="EMBL" id="EKA62099.1"/>
    </source>
</evidence>
<protein>
    <submittedName>
        <fullName evidence="1">Uncharacterized protein</fullName>
    </submittedName>
</protein>
<reference evidence="1 2" key="1">
    <citation type="journal article" date="2012" name="J. Bacteriol.">
        <title>Genome Sequence of Janibacter hoylei MTCC8307, Isolated from the Stratospheric Air.</title>
        <authorList>
            <person name="Pawar S.P."/>
            <person name="Dhotre D.P."/>
            <person name="Shetty S.A."/>
            <person name="Chowdhury S.P."/>
            <person name="Chaudhari B.L."/>
            <person name="Shouche Y.S."/>
        </authorList>
    </citation>
    <scope>NUCLEOTIDE SEQUENCE [LARGE SCALE GENOMIC DNA]</scope>
    <source>
        <strain evidence="1 2">PVAS-1</strain>
    </source>
</reference>
<comment type="caution">
    <text evidence="1">The sequence shown here is derived from an EMBL/GenBank/DDBJ whole genome shotgun (WGS) entry which is preliminary data.</text>
</comment>